<name>A0A7C5N8U2_9GAMM</name>
<evidence type="ECO:0000313" key="1">
    <source>
        <dbReference type="EMBL" id="HHH13826.1"/>
    </source>
</evidence>
<comment type="caution">
    <text evidence="1">The sequence shown here is derived from an EMBL/GenBank/DDBJ whole genome shotgun (WGS) entry which is preliminary data.</text>
</comment>
<reference evidence="1" key="1">
    <citation type="journal article" date="2020" name="mSystems">
        <title>Genome- and Community-Level Interaction Insights into Carbon Utilization and Element Cycling Functions of Hydrothermarchaeota in Hydrothermal Sediment.</title>
        <authorList>
            <person name="Zhou Z."/>
            <person name="Liu Y."/>
            <person name="Xu W."/>
            <person name="Pan J."/>
            <person name="Luo Z.H."/>
            <person name="Li M."/>
        </authorList>
    </citation>
    <scope>NUCLEOTIDE SEQUENCE [LARGE SCALE GENOMIC DNA]</scope>
    <source>
        <strain evidence="1">HyVt-535</strain>
    </source>
</reference>
<dbReference type="Proteomes" id="UP000886100">
    <property type="component" value="Unassembled WGS sequence"/>
</dbReference>
<proteinExistence type="predicted"/>
<sequence length="111" mass="12288">MAERSFPVFYCDFLRDLSISSSKPEPLAADRLVPLAEQLLVAEDNYLGVVDPNDVILQLYLSGREMVVELIFPESTGILQSRMPVEEALALLADLPDEFTEELLPGASYLG</sequence>
<dbReference type="EMBL" id="DROM01000379">
    <property type="protein sequence ID" value="HHH13826.1"/>
    <property type="molecule type" value="Genomic_DNA"/>
</dbReference>
<dbReference type="AlphaFoldDB" id="A0A7C5N8U2"/>
<gene>
    <name evidence="1" type="ORF">ENJ98_06270</name>
</gene>
<protein>
    <submittedName>
        <fullName evidence="1">Uncharacterized protein</fullName>
    </submittedName>
</protein>
<organism evidence="1">
    <name type="scientific">Thiolapillus brandeum</name>
    <dbReference type="NCBI Taxonomy" id="1076588"/>
    <lineage>
        <taxon>Bacteria</taxon>
        <taxon>Pseudomonadati</taxon>
        <taxon>Pseudomonadota</taxon>
        <taxon>Gammaproteobacteria</taxon>
        <taxon>Chromatiales</taxon>
        <taxon>Sedimenticolaceae</taxon>
        <taxon>Thiolapillus</taxon>
    </lineage>
</organism>
<accession>A0A7C5N8U2</accession>